<evidence type="ECO:0000256" key="1">
    <source>
        <dbReference type="ARBA" id="ARBA00023450"/>
    </source>
</evidence>
<comment type="similarity">
    <text evidence="1">Belongs to the Rv1128c/1148c/1588c/1702c/1945/3466 family.</text>
</comment>
<dbReference type="Gene3D" id="1.10.30.50">
    <property type="match status" value="1"/>
</dbReference>
<comment type="caution">
    <text evidence="4">The sequence shown here is derived from an EMBL/GenBank/DDBJ whole genome shotgun (WGS) entry which is preliminary data.</text>
</comment>
<evidence type="ECO:0000259" key="3">
    <source>
        <dbReference type="SMART" id="SM00507"/>
    </source>
</evidence>
<feature type="compositionally biased region" description="Gly residues" evidence="2">
    <location>
        <begin position="259"/>
        <end position="271"/>
    </location>
</feature>
<feature type="compositionally biased region" description="Acidic residues" evidence="2">
    <location>
        <begin position="516"/>
        <end position="533"/>
    </location>
</feature>
<dbReference type="AlphaFoldDB" id="A0A6A9URH1"/>
<feature type="region of interest" description="Disordered" evidence="2">
    <location>
        <begin position="467"/>
        <end position="540"/>
    </location>
</feature>
<gene>
    <name evidence="4" type="ORF">GC722_04390</name>
</gene>
<feature type="compositionally biased region" description="Pro residues" evidence="2">
    <location>
        <begin position="472"/>
        <end position="485"/>
    </location>
</feature>
<dbReference type="InterPro" id="IPR003615">
    <property type="entry name" value="HNH_nuc"/>
</dbReference>
<dbReference type="Pfam" id="PF02720">
    <property type="entry name" value="DUF222"/>
    <property type="match status" value="1"/>
</dbReference>
<feature type="region of interest" description="Disordered" evidence="2">
    <location>
        <begin position="254"/>
        <end position="276"/>
    </location>
</feature>
<dbReference type="GO" id="GO:0003676">
    <property type="term" value="F:nucleic acid binding"/>
    <property type="evidence" value="ECO:0007669"/>
    <property type="project" value="InterPro"/>
</dbReference>
<sequence length="553" mass="59027">MAAGADTATTQGVGEVTGALDGLAAAVDAVLAAGDAASLARLDDDTVVGLLRRLEQVRNRVAVAESAVLTEAAARELPERHCQRRTSTWLARLLRLSPGEAARRVAAADALSPRTTTTGEPLPPLRAELAAARSDGSISAEHTQVVLTALDRLERRVLDPEVVTRAECTLTRYAREFDPPRLRQIADHLLEVVDPDGAVPDDESQQRRRFLRLRQRRDSMWAGEFELTAACGAKLRTVLQSLAGDRSARLVRGDAAGVGRSGEGGEPGGDAGEPLVDTRDHGQRMADALDEACDLLLRAGALPASGGTPATVVVTCTEEQLRTRTGLARLADGSALPVRDLSQLAGGADVWAAVVDGAGVPLRLGRSRRLASPAQTVALIARDGGCSFPGCDRAPQWCERHHVTEWSHGGPTDLSNLTLLCRYHHRHHLGRGWQVRIGEDGLPQWTPPSWVDPRREPLVHHRILARRTHGTPAPPPPPVCPPQQQPPGSGRGPHEGPGTATDEDWAAWLAHLVDVEPPEDDWAGGPDPSDDDLPTAGAVDWDAAWVELSGGRT</sequence>
<proteinExistence type="inferred from homology"/>
<dbReference type="SMART" id="SM00507">
    <property type="entry name" value="HNHc"/>
    <property type="match status" value="1"/>
</dbReference>
<feature type="domain" description="HNH nuclease" evidence="3">
    <location>
        <begin position="374"/>
        <end position="426"/>
    </location>
</feature>
<evidence type="ECO:0000313" key="5">
    <source>
        <dbReference type="Proteomes" id="UP000435304"/>
    </source>
</evidence>
<dbReference type="CDD" id="cd00085">
    <property type="entry name" value="HNHc"/>
    <property type="match status" value="1"/>
</dbReference>
<keyword evidence="5" id="KW-1185">Reference proteome</keyword>
<dbReference type="GO" id="GO:0008270">
    <property type="term" value="F:zinc ion binding"/>
    <property type="evidence" value="ECO:0007669"/>
    <property type="project" value="InterPro"/>
</dbReference>
<organism evidence="4 5">
    <name type="scientific">Auraticoccus cholistanensis</name>
    <dbReference type="NCBI Taxonomy" id="2656650"/>
    <lineage>
        <taxon>Bacteria</taxon>
        <taxon>Bacillati</taxon>
        <taxon>Actinomycetota</taxon>
        <taxon>Actinomycetes</taxon>
        <taxon>Propionibacteriales</taxon>
        <taxon>Propionibacteriaceae</taxon>
        <taxon>Auraticoccus</taxon>
    </lineage>
</organism>
<evidence type="ECO:0000313" key="4">
    <source>
        <dbReference type="EMBL" id="MVA75271.1"/>
    </source>
</evidence>
<evidence type="ECO:0000256" key="2">
    <source>
        <dbReference type="SAM" id="MobiDB-lite"/>
    </source>
</evidence>
<name>A0A6A9URH1_9ACTN</name>
<dbReference type="GO" id="GO:0004519">
    <property type="term" value="F:endonuclease activity"/>
    <property type="evidence" value="ECO:0007669"/>
    <property type="project" value="InterPro"/>
</dbReference>
<dbReference type="EMBL" id="WPCU01000004">
    <property type="protein sequence ID" value="MVA75271.1"/>
    <property type="molecule type" value="Genomic_DNA"/>
</dbReference>
<dbReference type="InterPro" id="IPR002711">
    <property type="entry name" value="HNH"/>
</dbReference>
<accession>A0A6A9URH1</accession>
<reference evidence="4 5" key="1">
    <citation type="submission" date="2019-12" db="EMBL/GenBank/DDBJ databases">
        <title>Auraticoccus cholistani sp. nov., an actinomycete isolated from soil of Cholistan desert.</title>
        <authorList>
            <person name="Cheema M.T."/>
        </authorList>
    </citation>
    <scope>NUCLEOTIDE SEQUENCE [LARGE SCALE GENOMIC DNA]</scope>
    <source>
        <strain evidence="4 5">F435</strain>
    </source>
</reference>
<dbReference type="Proteomes" id="UP000435304">
    <property type="component" value="Unassembled WGS sequence"/>
</dbReference>
<dbReference type="InterPro" id="IPR003870">
    <property type="entry name" value="DUF222"/>
</dbReference>
<protein>
    <submittedName>
        <fullName evidence="4">DUF222 domain-containing protein</fullName>
    </submittedName>
</protein>
<dbReference type="Pfam" id="PF01844">
    <property type="entry name" value="HNH"/>
    <property type="match status" value="1"/>
</dbReference>
<dbReference type="RefSeq" id="WP_156608274.1">
    <property type="nucleotide sequence ID" value="NZ_WPCU01000004.1"/>
</dbReference>